<dbReference type="RefSeq" id="WP_048673516.1">
    <property type="nucleotide sequence ID" value="NZ_CBTJ020000043.1"/>
</dbReference>
<dbReference type="Pfam" id="PF16823">
    <property type="entry name" value="tPilZ"/>
    <property type="match status" value="1"/>
</dbReference>
<evidence type="ECO:0000313" key="3">
    <source>
        <dbReference type="Proteomes" id="UP000035760"/>
    </source>
</evidence>
<evidence type="ECO:0000259" key="1">
    <source>
        <dbReference type="Pfam" id="PF16823"/>
    </source>
</evidence>
<dbReference type="InterPro" id="IPR031800">
    <property type="entry name" value="PilZ_atypical"/>
</dbReference>
<dbReference type="AlphaFoldDB" id="W6M522"/>
<comment type="caution">
    <text evidence="2">The sequence shown here is derived from an EMBL/GenBank/DDBJ whole genome shotgun (WGS) entry which is preliminary data.</text>
</comment>
<reference evidence="2" key="2">
    <citation type="submission" date="2014-03" db="EMBL/GenBank/DDBJ databases">
        <title>Candidatus Competibacter-lineage genomes retrieved from metagenomes reveal functional metabolic diversity.</title>
        <authorList>
            <person name="McIlroy S.J."/>
            <person name="Albertsen M."/>
            <person name="Andresen E.K."/>
            <person name="Saunders A.M."/>
            <person name="Kristiansen R."/>
            <person name="Stokholm-Bjerregaard M."/>
            <person name="Nielsen K.L."/>
            <person name="Nielsen P.H."/>
        </authorList>
    </citation>
    <scope>NUCLEOTIDE SEQUENCE</scope>
    <source>
        <strain evidence="2">Run_A_D11</strain>
    </source>
</reference>
<organism evidence="2 3">
    <name type="scientific">Candidatus Competibacter denitrificans Run_A_D11</name>
    <dbReference type="NCBI Taxonomy" id="1400863"/>
    <lineage>
        <taxon>Bacteria</taxon>
        <taxon>Pseudomonadati</taxon>
        <taxon>Pseudomonadota</taxon>
        <taxon>Gammaproteobacteria</taxon>
        <taxon>Candidatus Competibacteraceae</taxon>
        <taxon>Candidatus Competibacter</taxon>
    </lineage>
</organism>
<proteinExistence type="predicted"/>
<sequence>MTATPADSSSSGLVFAGRLPLAWHQLANLPDAIELQTLERSNLANLRTLFALEIHAGDSGDDPVALASANELKRLDFKVGVLLELVGQLYARQQAIPPERALTLTTTGLIWRDTEPLATDCALRLDLYCNLNYPRPLVLHARVTETVAFAGGWETRTRFQEPSESLQEALERYIFLQHRRAIAHSRRGDSR</sequence>
<name>W6M522_9GAMM</name>
<reference evidence="2" key="1">
    <citation type="submission" date="2013-07" db="EMBL/GenBank/DDBJ databases">
        <authorList>
            <person name="McIlroy S."/>
        </authorList>
    </citation>
    <scope>NUCLEOTIDE SEQUENCE [LARGE SCALE GENOMIC DNA]</scope>
    <source>
        <strain evidence="2">Run_A_D11</strain>
    </source>
</reference>
<accession>W6M522</accession>
<protein>
    <recommendedName>
        <fullName evidence="1">Cyclic di-GMP receptor atypical PilZ domain-containing protein</fullName>
    </recommendedName>
</protein>
<keyword evidence="3" id="KW-1185">Reference proteome</keyword>
<feature type="domain" description="Cyclic di-GMP receptor atypical PilZ" evidence="1">
    <location>
        <begin position="53"/>
        <end position="187"/>
    </location>
</feature>
<dbReference type="EMBL" id="CBTJ020000043">
    <property type="protein sequence ID" value="CDI02971.1"/>
    <property type="molecule type" value="Genomic_DNA"/>
</dbReference>
<dbReference type="STRING" id="1400863.BN873_360065"/>
<gene>
    <name evidence="2" type="ORF">BN873_360065</name>
</gene>
<evidence type="ECO:0000313" key="2">
    <source>
        <dbReference type="EMBL" id="CDI02971.1"/>
    </source>
</evidence>
<dbReference type="Proteomes" id="UP000035760">
    <property type="component" value="Unassembled WGS sequence"/>
</dbReference>
<dbReference type="OrthoDB" id="9151696at2"/>